<sequence>MKLNPECLRDILLYVENADFDETVSIPDLFNEFKDIYSENEIKYHIQQCKLNDFFTKISIYDNYTQGIIYGLTPKAHEFLDAVRSNTKWNKIKPQLIKAGISTIPTLIKFLLGA</sequence>
<dbReference type="GO" id="GO:0003677">
    <property type="term" value="F:DNA binding"/>
    <property type="evidence" value="ECO:0007669"/>
    <property type="project" value="UniProtKB-KW"/>
</dbReference>
<name>A0A8S5Q028_9CAUD</name>
<reference evidence="1" key="1">
    <citation type="journal article" date="2021" name="Proc. Natl. Acad. Sci. U.S.A.">
        <title>A Catalog of Tens of Thousands of Viruses from Human Metagenomes Reveals Hidden Associations with Chronic Diseases.</title>
        <authorList>
            <person name="Tisza M.J."/>
            <person name="Buck C.B."/>
        </authorList>
    </citation>
    <scope>NUCLEOTIDE SEQUENCE</scope>
    <source>
        <strain evidence="1">CtQYc56</strain>
    </source>
</reference>
<dbReference type="InterPro" id="IPR019650">
    <property type="entry name" value="DUF2513"/>
</dbReference>
<accession>A0A8S5Q028</accession>
<dbReference type="Pfam" id="PF10711">
    <property type="entry name" value="DUF2513"/>
    <property type="match status" value="1"/>
</dbReference>
<protein>
    <submittedName>
        <fullName evidence="1">Transcriptional regulator, MarR/EmrR family, emrR, transcriptional regulator, DNA-binding</fullName>
    </submittedName>
</protein>
<proteinExistence type="predicted"/>
<keyword evidence="1" id="KW-0238">DNA-binding</keyword>
<evidence type="ECO:0000313" key="1">
    <source>
        <dbReference type="EMBL" id="DAE12328.1"/>
    </source>
</evidence>
<dbReference type="EMBL" id="BK015547">
    <property type="protein sequence ID" value="DAE12328.1"/>
    <property type="molecule type" value="Genomic_DNA"/>
</dbReference>
<organism evidence="1">
    <name type="scientific">Myoviridae sp. ctQYc56</name>
    <dbReference type="NCBI Taxonomy" id="2825100"/>
    <lineage>
        <taxon>Viruses</taxon>
        <taxon>Duplodnaviria</taxon>
        <taxon>Heunggongvirae</taxon>
        <taxon>Uroviricota</taxon>
        <taxon>Caudoviricetes</taxon>
    </lineage>
</organism>